<dbReference type="Pfam" id="PF22936">
    <property type="entry name" value="Pol_BBD"/>
    <property type="match status" value="1"/>
</dbReference>
<dbReference type="InterPro" id="IPR054722">
    <property type="entry name" value="PolX-like_BBD"/>
</dbReference>
<evidence type="ECO:0000313" key="3">
    <source>
        <dbReference type="Proteomes" id="UP000800041"/>
    </source>
</evidence>
<proteinExistence type="predicted"/>
<reference evidence="2" key="1">
    <citation type="journal article" date="2020" name="Stud. Mycol.">
        <title>101 Dothideomycetes genomes: a test case for predicting lifestyles and emergence of pathogens.</title>
        <authorList>
            <person name="Haridas S."/>
            <person name="Albert R."/>
            <person name="Binder M."/>
            <person name="Bloem J."/>
            <person name="Labutti K."/>
            <person name="Salamov A."/>
            <person name="Andreopoulos B."/>
            <person name="Baker S."/>
            <person name="Barry K."/>
            <person name="Bills G."/>
            <person name="Bluhm B."/>
            <person name="Cannon C."/>
            <person name="Castanera R."/>
            <person name="Culley D."/>
            <person name="Daum C."/>
            <person name="Ezra D."/>
            <person name="Gonzalez J."/>
            <person name="Henrissat B."/>
            <person name="Kuo A."/>
            <person name="Liang C."/>
            <person name="Lipzen A."/>
            <person name="Lutzoni F."/>
            <person name="Magnuson J."/>
            <person name="Mondo S."/>
            <person name="Nolan M."/>
            <person name="Ohm R."/>
            <person name="Pangilinan J."/>
            <person name="Park H.-J."/>
            <person name="Ramirez L."/>
            <person name="Alfaro M."/>
            <person name="Sun H."/>
            <person name="Tritt A."/>
            <person name="Yoshinaga Y."/>
            <person name="Zwiers L.-H."/>
            <person name="Turgeon B."/>
            <person name="Goodwin S."/>
            <person name="Spatafora J."/>
            <person name="Crous P."/>
            <person name="Grigoriev I."/>
        </authorList>
    </citation>
    <scope>NUCLEOTIDE SEQUENCE</scope>
    <source>
        <strain evidence="2">CBS 113979</strain>
    </source>
</reference>
<evidence type="ECO:0000313" key="2">
    <source>
        <dbReference type="EMBL" id="KAF1986290.1"/>
    </source>
</evidence>
<feature type="domain" description="Retrovirus-related Pol polyprotein from transposon TNT 1-94-like beta-barrel" evidence="1">
    <location>
        <begin position="2"/>
        <end position="47"/>
    </location>
</feature>
<sequence length="75" mass="8395">STVQGYGTIIVPVETPQGTKSIEISNVAYVPGFHFNIISAGILEEKGLYHDARLGWLINENGEKQYKIHRLGRLR</sequence>
<name>A0A6G1GZU0_9PEZI</name>
<feature type="non-terminal residue" evidence="2">
    <location>
        <position position="1"/>
    </location>
</feature>
<accession>A0A6G1GZU0</accession>
<organism evidence="2 3">
    <name type="scientific">Aulographum hederae CBS 113979</name>
    <dbReference type="NCBI Taxonomy" id="1176131"/>
    <lineage>
        <taxon>Eukaryota</taxon>
        <taxon>Fungi</taxon>
        <taxon>Dikarya</taxon>
        <taxon>Ascomycota</taxon>
        <taxon>Pezizomycotina</taxon>
        <taxon>Dothideomycetes</taxon>
        <taxon>Pleosporomycetidae</taxon>
        <taxon>Aulographales</taxon>
        <taxon>Aulographaceae</taxon>
    </lineage>
</organism>
<dbReference type="EMBL" id="ML977157">
    <property type="protein sequence ID" value="KAF1986290.1"/>
    <property type="molecule type" value="Genomic_DNA"/>
</dbReference>
<gene>
    <name evidence="2" type="ORF">K402DRAFT_421152</name>
</gene>
<dbReference type="OrthoDB" id="3761057at2759"/>
<keyword evidence="3" id="KW-1185">Reference proteome</keyword>
<protein>
    <recommendedName>
        <fullName evidence="1">Retrovirus-related Pol polyprotein from transposon TNT 1-94-like beta-barrel domain-containing protein</fullName>
    </recommendedName>
</protein>
<dbReference type="Proteomes" id="UP000800041">
    <property type="component" value="Unassembled WGS sequence"/>
</dbReference>
<dbReference type="AlphaFoldDB" id="A0A6G1GZU0"/>
<evidence type="ECO:0000259" key="1">
    <source>
        <dbReference type="Pfam" id="PF22936"/>
    </source>
</evidence>